<evidence type="ECO:0000256" key="1">
    <source>
        <dbReference type="ARBA" id="ARBA00022485"/>
    </source>
</evidence>
<dbReference type="SUPFAM" id="SSF53335">
    <property type="entry name" value="S-adenosyl-L-methionine-dependent methyltransferases"/>
    <property type="match status" value="1"/>
</dbReference>
<feature type="binding site" evidence="6">
    <location>
        <position position="266"/>
    </location>
    <ligand>
        <name>S-adenosyl-L-methionine</name>
        <dbReference type="ChEBI" id="CHEBI:59789"/>
    </ligand>
</feature>
<dbReference type="PANTHER" id="PTHR11061">
    <property type="entry name" value="RNA M5U METHYLTRANSFERASE"/>
    <property type="match status" value="1"/>
</dbReference>
<organism evidence="8 9">
    <name type="scientific">Iodidimonas gelatinilytica</name>
    <dbReference type="NCBI Taxonomy" id="1236966"/>
    <lineage>
        <taxon>Bacteria</taxon>
        <taxon>Pseudomonadati</taxon>
        <taxon>Pseudomonadota</taxon>
        <taxon>Alphaproteobacteria</taxon>
        <taxon>Iodidimonadales</taxon>
        <taxon>Iodidimonadaceae</taxon>
        <taxon>Iodidimonas</taxon>
    </lineage>
</organism>
<dbReference type="Pfam" id="PF05958">
    <property type="entry name" value="tRNA_U5-meth_tr"/>
    <property type="match status" value="1"/>
</dbReference>
<dbReference type="GO" id="GO:0070041">
    <property type="term" value="F:rRNA (uridine-C5-)-methyltransferase activity"/>
    <property type="evidence" value="ECO:0007669"/>
    <property type="project" value="TreeGrafter"/>
</dbReference>
<dbReference type="PROSITE" id="PS01230">
    <property type="entry name" value="TRMA_1"/>
    <property type="match status" value="1"/>
</dbReference>
<dbReference type="Gene3D" id="2.40.50.1070">
    <property type="match status" value="1"/>
</dbReference>
<dbReference type="PROSITE" id="PS51687">
    <property type="entry name" value="SAM_MT_RNA_M5U"/>
    <property type="match status" value="1"/>
</dbReference>
<dbReference type="InterPro" id="IPR030390">
    <property type="entry name" value="MeTrfase_TrmA_AS"/>
</dbReference>
<dbReference type="GO" id="GO:0070475">
    <property type="term" value="P:rRNA base methylation"/>
    <property type="evidence" value="ECO:0007669"/>
    <property type="project" value="TreeGrafter"/>
</dbReference>
<dbReference type="EMBL" id="BKCL01000004">
    <property type="protein sequence ID" value="GEQ98058.1"/>
    <property type="molecule type" value="Genomic_DNA"/>
</dbReference>
<keyword evidence="4 6" id="KW-0949">S-adenosyl-L-methionine</keyword>
<protein>
    <submittedName>
        <fullName evidence="8">Putative RNA methyltransferase</fullName>
    </submittedName>
</protein>
<accession>A0A5A7MSR7</accession>
<evidence type="ECO:0000256" key="7">
    <source>
        <dbReference type="PROSITE-ProRule" id="PRU10015"/>
    </source>
</evidence>
<dbReference type="Gene3D" id="2.40.50.140">
    <property type="entry name" value="Nucleic acid-binding proteins"/>
    <property type="match status" value="1"/>
</dbReference>
<keyword evidence="2 6" id="KW-0489">Methyltransferase</keyword>
<dbReference type="InterPro" id="IPR029063">
    <property type="entry name" value="SAM-dependent_MTases_sf"/>
</dbReference>
<reference evidence="8 9" key="1">
    <citation type="submission" date="2019-09" db="EMBL/GenBank/DDBJ databases">
        <title>NBRP : Genome information of microbial organism related human and environment.</title>
        <authorList>
            <person name="Hattori M."/>
            <person name="Oshima K."/>
            <person name="Inaba H."/>
            <person name="Suda W."/>
            <person name="Sakamoto M."/>
            <person name="Iino T."/>
            <person name="Kitahara M."/>
            <person name="Oshida Y."/>
            <person name="Iida T."/>
            <person name="Kudo T."/>
            <person name="Itoh T."/>
            <person name="Ohkuma M."/>
        </authorList>
    </citation>
    <scope>NUCLEOTIDE SEQUENCE [LARGE SCALE GENOMIC DNA]</scope>
    <source>
        <strain evidence="8 9">Hi-2</strain>
    </source>
</reference>
<name>A0A5A7MSR7_9PROT</name>
<dbReference type="RefSeq" id="WP_150000412.1">
    <property type="nucleotide sequence ID" value="NZ_BKCL01000004.1"/>
</dbReference>
<evidence type="ECO:0000256" key="2">
    <source>
        <dbReference type="ARBA" id="ARBA00022603"/>
    </source>
</evidence>
<keyword evidence="1" id="KW-0408">Iron</keyword>
<dbReference type="AlphaFoldDB" id="A0A5A7MSR7"/>
<dbReference type="InterPro" id="IPR012340">
    <property type="entry name" value="NA-bd_OB-fold"/>
</dbReference>
<dbReference type="InterPro" id="IPR010280">
    <property type="entry name" value="U5_MeTrfase_fam"/>
</dbReference>
<dbReference type="Proteomes" id="UP000322084">
    <property type="component" value="Unassembled WGS sequence"/>
</dbReference>
<keyword evidence="1" id="KW-0479">Metal-binding</keyword>
<comment type="caution">
    <text evidence="8">The sequence shown here is derived from an EMBL/GenBank/DDBJ whole genome shotgun (WGS) entry which is preliminary data.</text>
</comment>
<feature type="binding site" evidence="6">
    <location>
        <position position="361"/>
    </location>
    <ligand>
        <name>S-adenosyl-L-methionine</name>
        <dbReference type="ChEBI" id="CHEBI:59789"/>
    </ligand>
</feature>
<evidence type="ECO:0000256" key="5">
    <source>
        <dbReference type="ARBA" id="ARBA00023014"/>
    </source>
</evidence>
<sequence length="431" mass="46085">MPRSTTPKKKGAPKRLEISRIGAQGDGISHGADGDIYVPFTAAGDVVDVWLEPGLRGTMRASLEAIVAPGADRAEPSCRHFGSCGGCSLQHLTADAYAGFVRDRVKTALSQHGLGDVPIEAPHISPPGSRRRLALKALRTSRGVLLGFNQRQSHHLVDVKECPIARPALVALLKPLRAVLGDLLTLRAGLDITLTDSDSGIDLLISGRVSLDLARREALATFAESHDLASVHVLDDGFLDPVSVRRAPKMRFGEVEAPLPPGGFVQATKEGEMALLEAILEWTAGVTHCADLFAGIGTFSLPLARHSTVHAVEGARSAVEALRKAVHGTQSLKQVTLDHRDLFRRPLAAHELNRFGSVIIDPPRAGAAAQMTELARSAVPAVIAVSCNPNTFARDARLLVDGGYDLVCVRPVDQFLWSPHVELVARFLKTA</sequence>
<keyword evidence="5" id="KW-0411">Iron-sulfur</keyword>
<evidence type="ECO:0000313" key="8">
    <source>
        <dbReference type="EMBL" id="GEQ98058.1"/>
    </source>
</evidence>
<feature type="binding site" evidence="6">
    <location>
        <position position="313"/>
    </location>
    <ligand>
        <name>S-adenosyl-L-methionine</name>
        <dbReference type="ChEBI" id="CHEBI:59789"/>
    </ligand>
</feature>
<keyword evidence="1" id="KW-0004">4Fe-4S</keyword>
<dbReference type="Gene3D" id="3.40.50.150">
    <property type="entry name" value="Vaccinia Virus protein VP39"/>
    <property type="match status" value="1"/>
</dbReference>
<keyword evidence="3 6" id="KW-0808">Transferase</keyword>
<evidence type="ECO:0000256" key="3">
    <source>
        <dbReference type="ARBA" id="ARBA00022679"/>
    </source>
</evidence>
<feature type="active site" description="Nucleophile" evidence="6">
    <location>
        <position position="387"/>
    </location>
</feature>
<dbReference type="PANTHER" id="PTHR11061:SF49">
    <property type="entry name" value="23S RRNA (URACIL(1939)-C(5))-METHYLTRANSFERASE RLMD"/>
    <property type="match status" value="1"/>
</dbReference>
<evidence type="ECO:0000256" key="4">
    <source>
        <dbReference type="ARBA" id="ARBA00022691"/>
    </source>
</evidence>
<comment type="similarity">
    <text evidence="6">Belongs to the class I-like SAM-binding methyltransferase superfamily. RNA M5U methyltransferase family.</text>
</comment>
<evidence type="ECO:0000313" key="9">
    <source>
        <dbReference type="Proteomes" id="UP000322084"/>
    </source>
</evidence>
<evidence type="ECO:0000256" key="6">
    <source>
        <dbReference type="PROSITE-ProRule" id="PRU01024"/>
    </source>
</evidence>
<proteinExistence type="inferred from homology"/>
<gene>
    <name evidence="8" type="ORF">JCM17844_16950</name>
</gene>
<dbReference type="GO" id="GO:0051539">
    <property type="term" value="F:4 iron, 4 sulfur cluster binding"/>
    <property type="evidence" value="ECO:0007669"/>
    <property type="project" value="UniProtKB-KW"/>
</dbReference>
<feature type="active site" evidence="7">
    <location>
        <position position="387"/>
    </location>
</feature>
<feature type="binding site" evidence="6">
    <location>
        <position position="293"/>
    </location>
    <ligand>
        <name>S-adenosyl-L-methionine</name>
        <dbReference type="ChEBI" id="CHEBI:59789"/>
    </ligand>
</feature>